<keyword evidence="3" id="KW-1185">Reference proteome</keyword>
<protein>
    <submittedName>
        <fullName evidence="2">Uncharacterized protein</fullName>
    </submittedName>
</protein>
<gene>
    <name evidence="2" type="ORF">NDU88_000204</name>
</gene>
<evidence type="ECO:0000256" key="1">
    <source>
        <dbReference type="SAM" id="MobiDB-lite"/>
    </source>
</evidence>
<dbReference type="EMBL" id="JANPWB010000008">
    <property type="protein sequence ID" value="KAJ1159699.1"/>
    <property type="molecule type" value="Genomic_DNA"/>
</dbReference>
<comment type="caution">
    <text evidence="2">The sequence shown here is derived from an EMBL/GenBank/DDBJ whole genome shotgun (WGS) entry which is preliminary data.</text>
</comment>
<dbReference type="Proteomes" id="UP001066276">
    <property type="component" value="Chromosome 4_2"/>
</dbReference>
<accession>A0AAV7S5D3</accession>
<sequence>MLRERAPFRPLRNPLQHPQASLPELPEPKGETGKYTPELQTVMHPRPGLAGRLTSGWPCAALMLGLIGGDARELGERQRVSCATRNGAPPACGPRQTGKAEDHLRGLRQLEGRLAPVASVRAAYRVGWTWLSLSLLGWTSSEGIFETMH</sequence>
<proteinExistence type="predicted"/>
<reference evidence="2" key="1">
    <citation type="journal article" date="2022" name="bioRxiv">
        <title>Sequencing and chromosome-scale assembly of the giantPleurodeles waltlgenome.</title>
        <authorList>
            <person name="Brown T."/>
            <person name="Elewa A."/>
            <person name="Iarovenko S."/>
            <person name="Subramanian E."/>
            <person name="Araus A.J."/>
            <person name="Petzold A."/>
            <person name="Susuki M."/>
            <person name="Suzuki K.-i.T."/>
            <person name="Hayashi T."/>
            <person name="Toyoda A."/>
            <person name="Oliveira C."/>
            <person name="Osipova E."/>
            <person name="Leigh N.D."/>
            <person name="Simon A."/>
            <person name="Yun M.H."/>
        </authorList>
    </citation>
    <scope>NUCLEOTIDE SEQUENCE</scope>
    <source>
        <strain evidence="2">20211129_DDA</strain>
        <tissue evidence="2">Liver</tissue>
    </source>
</reference>
<evidence type="ECO:0000313" key="2">
    <source>
        <dbReference type="EMBL" id="KAJ1159699.1"/>
    </source>
</evidence>
<evidence type="ECO:0000313" key="3">
    <source>
        <dbReference type="Proteomes" id="UP001066276"/>
    </source>
</evidence>
<feature type="region of interest" description="Disordered" evidence="1">
    <location>
        <begin position="1"/>
        <end position="34"/>
    </location>
</feature>
<organism evidence="2 3">
    <name type="scientific">Pleurodeles waltl</name>
    <name type="common">Iberian ribbed newt</name>
    <dbReference type="NCBI Taxonomy" id="8319"/>
    <lineage>
        <taxon>Eukaryota</taxon>
        <taxon>Metazoa</taxon>
        <taxon>Chordata</taxon>
        <taxon>Craniata</taxon>
        <taxon>Vertebrata</taxon>
        <taxon>Euteleostomi</taxon>
        <taxon>Amphibia</taxon>
        <taxon>Batrachia</taxon>
        <taxon>Caudata</taxon>
        <taxon>Salamandroidea</taxon>
        <taxon>Salamandridae</taxon>
        <taxon>Pleurodelinae</taxon>
        <taxon>Pleurodeles</taxon>
    </lineage>
</organism>
<name>A0AAV7S5D3_PLEWA</name>
<dbReference type="AlphaFoldDB" id="A0AAV7S5D3"/>